<evidence type="ECO:0000259" key="5">
    <source>
        <dbReference type="Pfam" id="PF01593"/>
    </source>
</evidence>
<gene>
    <name evidence="6" type="ORF">H7K45_18105</name>
</gene>
<dbReference type="GO" id="GO:0016491">
    <property type="term" value="F:oxidoreductase activity"/>
    <property type="evidence" value="ECO:0007669"/>
    <property type="project" value="UniProtKB-KW"/>
</dbReference>
<evidence type="ECO:0000256" key="4">
    <source>
        <dbReference type="PIRSR" id="PIRSR601613-1"/>
    </source>
</evidence>
<name>A0A9X2Z2R3_9MYCO</name>
<evidence type="ECO:0000313" key="7">
    <source>
        <dbReference type="Proteomes" id="UP001141629"/>
    </source>
</evidence>
<evidence type="ECO:0000313" key="6">
    <source>
        <dbReference type="EMBL" id="MCV7422463.1"/>
    </source>
</evidence>
<dbReference type="PANTHER" id="PTHR43563">
    <property type="entry name" value="AMINE OXIDASE"/>
    <property type="match status" value="1"/>
</dbReference>
<proteinExistence type="inferred from homology"/>
<dbReference type="InterPro" id="IPR002937">
    <property type="entry name" value="Amino_oxidase"/>
</dbReference>
<dbReference type="InterPro" id="IPR050703">
    <property type="entry name" value="Flavin_MAO"/>
</dbReference>
<keyword evidence="3" id="KW-0560">Oxidoreductase</keyword>
<reference evidence="6" key="1">
    <citation type="submission" date="2020-07" db="EMBL/GenBank/DDBJ databases">
        <authorList>
            <person name="Pettersson B.M.F."/>
            <person name="Behra P.R.K."/>
            <person name="Ramesh M."/>
            <person name="Das S."/>
            <person name="Dasgupta S."/>
            <person name="Kirsebom L.A."/>
        </authorList>
    </citation>
    <scope>NUCLEOTIDE SEQUENCE</scope>
    <source>
        <strain evidence="6">DSM 44838</strain>
    </source>
</reference>
<feature type="binding site" evidence="4">
    <location>
        <position position="345"/>
    </location>
    <ligand>
        <name>substrate</name>
    </ligand>
</feature>
<comment type="cofactor">
    <cofactor evidence="1">
        <name>FAD</name>
        <dbReference type="ChEBI" id="CHEBI:57692"/>
    </cofactor>
</comment>
<dbReference type="PANTHER" id="PTHR43563:SF1">
    <property type="entry name" value="AMINE OXIDASE [FLAVIN-CONTAINING] B"/>
    <property type="match status" value="1"/>
</dbReference>
<dbReference type="Gene3D" id="3.50.50.60">
    <property type="entry name" value="FAD/NAD(P)-binding domain"/>
    <property type="match status" value="1"/>
</dbReference>
<feature type="binding site" evidence="4">
    <location>
        <begin position="38"/>
        <end position="39"/>
    </location>
    <ligand>
        <name>FAD</name>
        <dbReference type="ChEBI" id="CHEBI:57692"/>
    </ligand>
</feature>
<comment type="similarity">
    <text evidence="2">Belongs to the flavin monoamine oxidase family.</text>
</comment>
<reference evidence="6" key="2">
    <citation type="journal article" date="2022" name="BMC Genomics">
        <title>Comparative genome analysis of mycobacteria focusing on tRNA and non-coding RNA.</title>
        <authorList>
            <person name="Behra P.R.K."/>
            <person name="Pettersson B.M.F."/>
            <person name="Ramesh M."/>
            <person name="Das S."/>
            <person name="Dasgupta S."/>
            <person name="Kirsebom L.A."/>
        </authorList>
    </citation>
    <scope>NUCLEOTIDE SEQUENCE</scope>
    <source>
        <strain evidence="6">DSM 44838</strain>
    </source>
</reference>
<dbReference type="AlphaFoldDB" id="A0A9X2Z2R3"/>
<dbReference type="EMBL" id="JACKVK010000009">
    <property type="protein sequence ID" value="MCV7422463.1"/>
    <property type="molecule type" value="Genomic_DNA"/>
</dbReference>
<comment type="caution">
    <text evidence="6">The sequence shown here is derived from an EMBL/GenBank/DDBJ whole genome shotgun (WGS) entry which is preliminary data.</text>
</comment>
<feature type="binding site" evidence="4">
    <location>
        <position position="19"/>
    </location>
    <ligand>
        <name>FAD</name>
        <dbReference type="ChEBI" id="CHEBI:57692"/>
    </ligand>
</feature>
<dbReference type="Proteomes" id="UP001141629">
    <property type="component" value="Unassembled WGS sequence"/>
</dbReference>
<evidence type="ECO:0000256" key="1">
    <source>
        <dbReference type="ARBA" id="ARBA00001974"/>
    </source>
</evidence>
<keyword evidence="7" id="KW-1185">Reference proteome</keyword>
<accession>A0A9X2Z2R3</accession>
<organism evidence="6 7">
    <name type="scientific">Mycobacterium yunnanensis</name>
    <dbReference type="NCBI Taxonomy" id="368477"/>
    <lineage>
        <taxon>Bacteria</taxon>
        <taxon>Bacillati</taxon>
        <taxon>Actinomycetota</taxon>
        <taxon>Actinomycetes</taxon>
        <taxon>Mycobacteriales</taxon>
        <taxon>Mycobacteriaceae</taxon>
        <taxon>Mycobacterium</taxon>
    </lineage>
</organism>
<evidence type="ECO:0000256" key="3">
    <source>
        <dbReference type="ARBA" id="ARBA00023002"/>
    </source>
</evidence>
<dbReference type="InterPro" id="IPR001613">
    <property type="entry name" value="Flavin_amine_oxidase"/>
</dbReference>
<dbReference type="RefSeq" id="WP_263997295.1">
    <property type="nucleotide sequence ID" value="NZ_JACKVK010000009.1"/>
</dbReference>
<dbReference type="SUPFAM" id="SSF51905">
    <property type="entry name" value="FAD/NAD(P)-binding domain"/>
    <property type="match status" value="1"/>
</dbReference>
<feature type="domain" description="Amine oxidase" evidence="5">
    <location>
        <begin position="18"/>
        <end position="451"/>
    </location>
</feature>
<dbReference type="Gene3D" id="3.90.660.10">
    <property type="match status" value="1"/>
</dbReference>
<dbReference type="InterPro" id="IPR036188">
    <property type="entry name" value="FAD/NAD-bd_sf"/>
</dbReference>
<feature type="binding site" evidence="4">
    <location>
        <position position="239"/>
    </location>
    <ligand>
        <name>FAD</name>
        <dbReference type="ChEBI" id="CHEBI:57692"/>
    </ligand>
</feature>
<protein>
    <submittedName>
        <fullName evidence="6">FAD-dependent oxidoreductase</fullName>
    </submittedName>
</protein>
<dbReference type="SUPFAM" id="SSF54373">
    <property type="entry name" value="FAD-linked reductases, C-terminal domain"/>
    <property type="match status" value="1"/>
</dbReference>
<evidence type="ECO:0000256" key="2">
    <source>
        <dbReference type="ARBA" id="ARBA00005995"/>
    </source>
</evidence>
<sequence>MSQARSVEADVVIVGAGLSGMIAARTVLAAGLVPVVLEADDRVGGRILTEQVTPGVSVELGAQWIGDTHERMFRLAAELGVDTFPQYDEGETSYDLGGSGVLRENDFHARFAGELAELVRVLRRLDELATDVPVEAPWLAPRADEWDVISAGTWYDDQGLSPVARTLLEICTVGILAVPTVEVSFLHLLFTIQTCGVTAELFAESEGGAQTTRFVGGTGEIPRRLAALIAGHIVLEAPVQTIEHAADRVTVHCRGGLVARGRRVIVAISPTLAGRILYDPPLSGVRDQLTQRLPNGSAMKAFFVYDEPFWRTDGFNGQIISDVGPARMSNDTCIPGDDHGVILMFLEGDQARTFGRLPTDERRIALTAELVRHYGHKAARPEFYVDGEWSDRQWTRGCYNANHGPHVWTTYGEALAAPIGVIHWASTDTATHWSAYMEGAVEAGERAALAVVDSLS</sequence>
<dbReference type="Gene3D" id="1.10.405.10">
    <property type="entry name" value="Guanine Nucleotide Dissociation Inhibitor, domain 1"/>
    <property type="match status" value="1"/>
</dbReference>
<dbReference type="PRINTS" id="PR00757">
    <property type="entry name" value="AMINEOXDASEF"/>
</dbReference>
<dbReference type="Pfam" id="PF01593">
    <property type="entry name" value="Amino_oxidase"/>
    <property type="match status" value="1"/>
</dbReference>